<evidence type="ECO:0000313" key="2">
    <source>
        <dbReference type="EMBL" id="VGO11821.1"/>
    </source>
</evidence>
<keyword evidence="4" id="KW-1185">Reference proteome</keyword>
<gene>
    <name evidence="2" type="ORF">PDESU_00368</name>
    <name evidence="3" type="ORF">PDESU_00387</name>
</gene>
<keyword evidence="1" id="KW-1133">Transmembrane helix</keyword>
<dbReference type="Proteomes" id="UP000366872">
    <property type="component" value="Unassembled WGS sequence"/>
</dbReference>
<proteinExistence type="predicted"/>
<keyword evidence="1" id="KW-0472">Membrane</keyword>
<evidence type="ECO:0000256" key="1">
    <source>
        <dbReference type="SAM" id="Phobius"/>
    </source>
</evidence>
<name>A0A6C2TWX6_PONDE</name>
<evidence type="ECO:0000313" key="4">
    <source>
        <dbReference type="Proteomes" id="UP000366872"/>
    </source>
</evidence>
<sequence>MLYIAMVAIALGGINYALNRFVDGSLCIIAGTVILLIWVMKRRR</sequence>
<dbReference type="EMBL" id="CAAHFG010000001">
    <property type="protein sequence ID" value="VGO11840.1"/>
    <property type="molecule type" value="Genomic_DNA"/>
</dbReference>
<feature type="transmembrane region" description="Helical" evidence="1">
    <location>
        <begin position="20"/>
        <end position="40"/>
    </location>
</feature>
<keyword evidence="1" id="KW-0812">Transmembrane</keyword>
<dbReference type="EMBL" id="CAAHFG010000001">
    <property type="protein sequence ID" value="VGO11821.1"/>
    <property type="molecule type" value="Genomic_DNA"/>
</dbReference>
<reference evidence="2 4" key="1">
    <citation type="submission" date="2019-04" db="EMBL/GenBank/DDBJ databases">
        <authorList>
            <person name="Van Vliet M D."/>
        </authorList>
    </citation>
    <scope>NUCLEOTIDE SEQUENCE [LARGE SCALE GENOMIC DNA]</scope>
    <source>
        <strain evidence="2 4">F1</strain>
    </source>
</reference>
<dbReference type="AlphaFoldDB" id="A0A6C2TWX6"/>
<evidence type="ECO:0000313" key="3">
    <source>
        <dbReference type="EMBL" id="VGO11840.1"/>
    </source>
</evidence>
<accession>A0A6C2TWX6</accession>
<protein>
    <submittedName>
        <fullName evidence="2">Uncharacterized protein</fullName>
    </submittedName>
</protein>
<organism evidence="2 4">
    <name type="scientific">Pontiella desulfatans</name>
    <dbReference type="NCBI Taxonomy" id="2750659"/>
    <lineage>
        <taxon>Bacteria</taxon>
        <taxon>Pseudomonadati</taxon>
        <taxon>Kiritimatiellota</taxon>
        <taxon>Kiritimatiellia</taxon>
        <taxon>Kiritimatiellales</taxon>
        <taxon>Pontiellaceae</taxon>
        <taxon>Pontiella</taxon>
    </lineage>
</organism>